<keyword evidence="5" id="KW-1185">Reference proteome</keyword>
<dbReference type="PIRSF" id="PIRSF033722">
    <property type="entry name" value="DnaD_CA_C3587_prd"/>
    <property type="match status" value="1"/>
</dbReference>
<evidence type="ECO:0000313" key="5">
    <source>
        <dbReference type="Proteomes" id="UP001437460"/>
    </source>
</evidence>
<gene>
    <name evidence="4" type="ORF">WMO41_10180</name>
</gene>
<feature type="region of interest" description="Disordered" evidence="2">
    <location>
        <begin position="85"/>
        <end position="105"/>
    </location>
</feature>
<protein>
    <submittedName>
        <fullName evidence="4">DnaD domain protein</fullName>
    </submittedName>
</protein>
<reference evidence="4 5" key="1">
    <citation type="submission" date="2024-03" db="EMBL/GenBank/DDBJ databases">
        <title>Human intestinal bacterial collection.</title>
        <authorList>
            <person name="Pauvert C."/>
            <person name="Hitch T.C.A."/>
            <person name="Clavel T."/>
        </authorList>
    </citation>
    <scope>NUCLEOTIDE SEQUENCE [LARGE SCALE GENOMIC DNA]</scope>
    <source>
        <strain evidence="4 5">CLA-AP-H27</strain>
    </source>
</reference>
<organism evidence="4 5">
    <name type="scientific">Ventrimonas faecis</name>
    <dbReference type="NCBI Taxonomy" id="3133170"/>
    <lineage>
        <taxon>Bacteria</taxon>
        <taxon>Bacillati</taxon>
        <taxon>Bacillota</taxon>
        <taxon>Clostridia</taxon>
        <taxon>Lachnospirales</taxon>
        <taxon>Lachnospiraceae</taxon>
        <taxon>Ventrimonas</taxon>
    </lineage>
</organism>
<dbReference type="RefSeq" id="WP_349229648.1">
    <property type="nucleotide sequence ID" value="NZ_JBBMFJ010000020.1"/>
</dbReference>
<dbReference type="PANTHER" id="PTHR37293">
    <property type="entry name" value="PHAGE REPLICATION PROTEIN-RELATED"/>
    <property type="match status" value="1"/>
</dbReference>
<dbReference type="NCBIfam" id="TIGR01446">
    <property type="entry name" value="DnaD_dom"/>
    <property type="match status" value="2"/>
</dbReference>
<dbReference type="SUPFAM" id="SSF158499">
    <property type="entry name" value="DnaD domain-like"/>
    <property type="match status" value="2"/>
</dbReference>
<evidence type="ECO:0000256" key="1">
    <source>
        <dbReference type="ARBA" id="ARBA00093462"/>
    </source>
</evidence>
<comment type="caution">
    <text evidence="4">The sequence shown here is derived from an EMBL/GenBank/DDBJ whole genome shotgun (WGS) entry which is preliminary data.</text>
</comment>
<dbReference type="Gene3D" id="1.10.10.630">
    <property type="entry name" value="DnaD domain-like"/>
    <property type="match status" value="2"/>
</dbReference>
<sequence>MSFTYHFQVDAILVSNEFIDRYLAEASGEYVKVYLYLLRHKDEPVSLERIADGLNHTEADIRRAILYWEKLGVLSTDGLLTQQSAAGTGTGPMKQDAAAKQGTLPKQTAATEQAAAAALAAETKGARPVYSQDQVNRLQGDGEFSELLYIAQRYLNKIFTQRELEVFAYLYDGLHMSAELLEYVVEHCVQGGHTSIRYIETVAISWHEKGFATVEQAKAYASGFTKNSFSVMRAFGLTGRNPAETEREMIERWFGEYGFTKEVVLEACNRTMEATHNPSFRYADRILSEWRKAGVHSLNDISVLDEKYKGQKNQKNQKNSRQANNQFLNFEQRNTDYDSMVLNQVKDWIGEQ</sequence>
<name>A0ABV1HPI4_9FIRM</name>
<dbReference type="Pfam" id="PF07261">
    <property type="entry name" value="DnaB_2"/>
    <property type="match status" value="2"/>
</dbReference>
<feature type="domain" description="DnaB/C C-terminal" evidence="3">
    <location>
        <begin position="150"/>
        <end position="220"/>
    </location>
</feature>
<dbReference type="EMBL" id="JBBMFJ010000020">
    <property type="protein sequence ID" value="MEQ2563518.1"/>
    <property type="molecule type" value="Genomic_DNA"/>
</dbReference>
<dbReference type="InterPro" id="IPR034829">
    <property type="entry name" value="DnaD-like_sf"/>
</dbReference>
<proteinExistence type="inferred from homology"/>
<comment type="similarity">
    <text evidence="1">Belongs to the DnaB/DnaD family.</text>
</comment>
<dbReference type="InterPro" id="IPR017019">
    <property type="entry name" value="DNA_replication_prd_bac"/>
</dbReference>
<feature type="domain" description="DnaB/C C-terminal" evidence="3">
    <location>
        <begin position="238"/>
        <end position="301"/>
    </location>
</feature>
<dbReference type="Proteomes" id="UP001437460">
    <property type="component" value="Unassembled WGS sequence"/>
</dbReference>
<evidence type="ECO:0000259" key="3">
    <source>
        <dbReference type="Pfam" id="PF07261"/>
    </source>
</evidence>
<dbReference type="PANTHER" id="PTHR37293:SF5">
    <property type="entry name" value="DNA REPLICATION PROTEIN"/>
    <property type="match status" value="1"/>
</dbReference>
<accession>A0ABV1HPI4</accession>
<dbReference type="InterPro" id="IPR006343">
    <property type="entry name" value="DnaB/C_C"/>
</dbReference>
<evidence type="ECO:0000256" key="2">
    <source>
        <dbReference type="SAM" id="MobiDB-lite"/>
    </source>
</evidence>
<evidence type="ECO:0000313" key="4">
    <source>
        <dbReference type="EMBL" id="MEQ2563518.1"/>
    </source>
</evidence>
<dbReference type="InterPro" id="IPR053162">
    <property type="entry name" value="DnaD"/>
</dbReference>